<protein>
    <submittedName>
        <fullName evidence="8">Lipopolysaccharide assembly protein LapA domain-containing protein</fullName>
    </submittedName>
</protein>
<feature type="domain" description="Lipopolysaccharide assembly protein A" evidence="7">
    <location>
        <begin position="24"/>
        <end position="85"/>
    </location>
</feature>
<dbReference type="InterPro" id="IPR010445">
    <property type="entry name" value="LapA_dom"/>
</dbReference>
<feature type="transmembrane region" description="Helical" evidence="6">
    <location>
        <begin position="7"/>
        <end position="25"/>
    </location>
</feature>
<keyword evidence="5" id="KW-0175">Coiled coil</keyword>
<evidence type="ECO:0000256" key="5">
    <source>
        <dbReference type="SAM" id="Coils"/>
    </source>
</evidence>
<organism evidence="8 9">
    <name type="scientific">Lentilactobacillus raoultii</name>
    <dbReference type="NCBI Taxonomy" id="1987503"/>
    <lineage>
        <taxon>Bacteria</taxon>
        <taxon>Bacillati</taxon>
        <taxon>Bacillota</taxon>
        <taxon>Bacilli</taxon>
        <taxon>Lactobacillales</taxon>
        <taxon>Lactobacillaceae</taxon>
        <taxon>Lentilactobacillus</taxon>
    </lineage>
</organism>
<evidence type="ECO:0000313" key="8">
    <source>
        <dbReference type="EMBL" id="MFD1125645.1"/>
    </source>
</evidence>
<dbReference type="PANTHER" id="PTHR41335">
    <property type="entry name" value="MEMBRANE PROTEIN-RELATED"/>
    <property type="match status" value="1"/>
</dbReference>
<proteinExistence type="predicted"/>
<feature type="transmembrane region" description="Helical" evidence="6">
    <location>
        <begin position="37"/>
        <end position="59"/>
    </location>
</feature>
<sequence length="137" mass="15673">MKKQITTIVSIILVILIAIFAMLNLEKVNVSFGFTEINIPLVFLILVCLLIGALIIFLFSSAQNLKKNREYRELQQQSLERQRELTAEIDQLQESLKNLELRLKNSSGKQEIGAKDQQINELESEIEKLSNKLSSQK</sequence>
<keyword evidence="4 6" id="KW-0472">Membrane</keyword>
<keyword evidence="3 6" id="KW-1133">Transmembrane helix</keyword>
<evidence type="ECO:0000313" key="9">
    <source>
        <dbReference type="Proteomes" id="UP001597156"/>
    </source>
</evidence>
<gene>
    <name evidence="8" type="ORF">ACFQ22_09815</name>
</gene>
<comment type="caution">
    <text evidence="8">The sequence shown here is derived from an EMBL/GenBank/DDBJ whole genome shotgun (WGS) entry which is preliminary data.</text>
</comment>
<dbReference type="RefSeq" id="WP_225419034.1">
    <property type="nucleotide sequence ID" value="NZ_JBHTLH010000035.1"/>
</dbReference>
<evidence type="ECO:0000256" key="2">
    <source>
        <dbReference type="ARBA" id="ARBA00022692"/>
    </source>
</evidence>
<feature type="coiled-coil region" evidence="5">
    <location>
        <begin position="75"/>
        <end position="132"/>
    </location>
</feature>
<keyword evidence="9" id="KW-1185">Reference proteome</keyword>
<accession>A0ABW3PN22</accession>
<dbReference type="PANTHER" id="PTHR41335:SF1">
    <property type="entry name" value="MEMBRANE PROTEIN"/>
    <property type="match status" value="1"/>
</dbReference>
<evidence type="ECO:0000256" key="1">
    <source>
        <dbReference type="ARBA" id="ARBA00022475"/>
    </source>
</evidence>
<dbReference type="EMBL" id="JBHTLH010000035">
    <property type="protein sequence ID" value="MFD1125645.1"/>
    <property type="molecule type" value="Genomic_DNA"/>
</dbReference>
<dbReference type="Pfam" id="PF06305">
    <property type="entry name" value="LapA_dom"/>
    <property type="match status" value="1"/>
</dbReference>
<dbReference type="Proteomes" id="UP001597156">
    <property type="component" value="Unassembled WGS sequence"/>
</dbReference>
<evidence type="ECO:0000256" key="6">
    <source>
        <dbReference type="SAM" id="Phobius"/>
    </source>
</evidence>
<keyword evidence="2 6" id="KW-0812">Transmembrane</keyword>
<reference evidence="9" key="1">
    <citation type="journal article" date="2019" name="Int. J. Syst. Evol. Microbiol.">
        <title>The Global Catalogue of Microorganisms (GCM) 10K type strain sequencing project: providing services to taxonomists for standard genome sequencing and annotation.</title>
        <authorList>
            <consortium name="The Broad Institute Genomics Platform"/>
            <consortium name="The Broad Institute Genome Sequencing Center for Infectious Disease"/>
            <person name="Wu L."/>
            <person name="Ma J."/>
        </authorList>
    </citation>
    <scope>NUCLEOTIDE SEQUENCE [LARGE SCALE GENOMIC DNA]</scope>
    <source>
        <strain evidence="9">CCUG 71848</strain>
    </source>
</reference>
<evidence type="ECO:0000256" key="3">
    <source>
        <dbReference type="ARBA" id="ARBA00022989"/>
    </source>
</evidence>
<evidence type="ECO:0000259" key="7">
    <source>
        <dbReference type="Pfam" id="PF06305"/>
    </source>
</evidence>
<evidence type="ECO:0000256" key="4">
    <source>
        <dbReference type="ARBA" id="ARBA00023136"/>
    </source>
</evidence>
<name>A0ABW3PN22_9LACO</name>
<keyword evidence="1" id="KW-1003">Cell membrane</keyword>